<protein>
    <recommendedName>
        <fullName evidence="4">Lipoprotein</fullName>
    </recommendedName>
</protein>
<dbReference type="AlphaFoldDB" id="A0A4U2Q1K7"/>
<evidence type="ECO:0000256" key="1">
    <source>
        <dbReference type="SAM" id="SignalP"/>
    </source>
</evidence>
<evidence type="ECO:0000313" key="2">
    <source>
        <dbReference type="EMBL" id="TKH45937.1"/>
    </source>
</evidence>
<name>A0A4U2Q1K7_9BACL</name>
<gene>
    <name evidence="2" type="ORF">C1I60_05730</name>
</gene>
<reference evidence="2 3" key="1">
    <citation type="submission" date="2018-01" db="EMBL/GenBank/DDBJ databases">
        <title>Bacillales members from the olive rhizosphere are effective biological control agents against Verticillium dahliae.</title>
        <authorList>
            <person name="Gomez-Lama C."/>
            <person name="Legarda G."/>
            <person name="Ruano-Rosa D."/>
            <person name="Pizarro-Tobias P."/>
            <person name="Valverde-Corredor A."/>
            <person name="Niqui J.L."/>
            <person name="Trivino J.C."/>
            <person name="Roca A."/>
            <person name="Mercado-Blanco J."/>
        </authorList>
    </citation>
    <scope>NUCLEOTIDE SEQUENCE [LARGE SCALE GENOMIC DNA]</scope>
    <source>
        <strain evidence="2 3">PIC167</strain>
    </source>
</reference>
<dbReference type="EMBL" id="PNXQ01000005">
    <property type="protein sequence ID" value="TKH45937.1"/>
    <property type="molecule type" value="Genomic_DNA"/>
</dbReference>
<proteinExistence type="predicted"/>
<dbReference type="Proteomes" id="UP000308114">
    <property type="component" value="Unassembled WGS sequence"/>
</dbReference>
<keyword evidence="1" id="KW-0732">Signal</keyword>
<sequence length="163" mass="18283">MKNRVSALALILLAAALLPACSKIESARLVNESNEAVAQSIFDLDRLESTTVYTGRAKIESIEKIEKEVEQPLAAPTMDYLIRFEQPVQFAKGLPKSDDPTEKPIQSVYISIPDTHIYKRMDDQRRQLINPAELQVGEPIEVSYVYPVTPVFLALEIVVLDEL</sequence>
<evidence type="ECO:0000313" key="3">
    <source>
        <dbReference type="Proteomes" id="UP000308114"/>
    </source>
</evidence>
<feature type="chain" id="PRO_5039597969" description="Lipoprotein" evidence="1">
    <location>
        <begin position="23"/>
        <end position="163"/>
    </location>
</feature>
<feature type="signal peptide" evidence="1">
    <location>
        <begin position="1"/>
        <end position="22"/>
    </location>
</feature>
<comment type="caution">
    <text evidence="2">The sequence shown here is derived from an EMBL/GenBank/DDBJ whole genome shotgun (WGS) entry which is preliminary data.</text>
</comment>
<dbReference type="RefSeq" id="WP_137060863.1">
    <property type="nucleotide sequence ID" value="NZ_PNXQ01000005.1"/>
</dbReference>
<organism evidence="2 3">
    <name type="scientific">Paenibacillus terrae</name>
    <dbReference type="NCBI Taxonomy" id="159743"/>
    <lineage>
        <taxon>Bacteria</taxon>
        <taxon>Bacillati</taxon>
        <taxon>Bacillota</taxon>
        <taxon>Bacilli</taxon>
        <taxon>Bacillales</taxon>
        <taxon>Paenibacillaceae</taxon>
        <taxon>Paenibacillus</taxon>
    </lineage>
</organism>
<accession>A0A4U2Q1K7</accession>
<evidence type="ECO:0008006" key="4">
    <source>
        <dbReference type="Google" id="ProtNLM"/>
    </source>
</evidence>